<dbReference type="OrthoDB" id="9809023at2"/>
<dbReference type="PANTHER" id="PTHR36441">
    <property type="entry name" value="HYPOTHETICAL CYTOSOLIC PROTEIN"/>
    <property type="match status" value="1"/>
</dbReference>
<dbReference type="InterPro" id="IPR036746">
    <property type="entry name" value="TT1725-like_sf"/>
</dbReference>
<keyword evidence="2" id="KW-1185">Reference proteome</keyword>
<dbReference type="Gene3D" id="3.30.70.1120">
    <property type="entry name" value="TT1725-like"/>
    <property type="match status" value="1"/>
</dbReference>
<reference evidence="1 2" key="1">
    <citation type="submission" date="2018-06" db="EMBL/GenBank/DDBJ databases">
        <title>Thermoflavimicrobium daqus sp. nov., a thermophilic microbe isolated from Moutai-flavour Daqu.</title>
        <authorList>
            <person name="Wang X."/>
            <person name="Zhou H."/>
        </authorList>
    </citation>
    <scope>NUCLEOTIDE SEQUENCE [LARGE SCALE GENOMIC DNA]</scope>
    <source>
        <strain evidence="1 2">FBKL4.011</strain>
    </source>
</reference>
<dbReference type="EMBL" id="QJKK01000002">
    <property type="protein sequence ID" value="RAL26334.1"/>
    <property type="molecule type" value="Genomic_DNA"/>
</dbReference>
<evidence type="ECO:0000313" key="1">
    <source>
        <dbReference type="EMBL" id="RAL26334.1"/>
    </source>
</evidence>
<comment type="caution">
    <text evidence="1">The sequence shown here is derived from an EMBL/GenBank/DDBJ whole genome shotgun (WGS) entry which is preliminary data.</text>
</comment>
<dbReference type="PANTHER" id="PTHR36441:SF1">
    <property type="entry name" value="DUF503 DOMAIN-CONTAINING PROTEIN"/>
    <property type="match status" value="1"/>
</dbReference>
<evidence type="ECO:0000313" key="2">
    <source>
        <dbReference type="Proteomes" id="UP000251213"/>
    </source>
</evidence>
<organism evidence="1 2">
    <name type="scientific">Thermoflavimicrobium daqui</name>
    <dbReference type="NCBI Taxonomy" id="2137476"/>
    <lineage>
        <taxon>Bacteria</taxon>
        <taxon>Bacillati</taxon>
        <taxon>Bacillota</taxon>
        <taxon>Bacilli</taxon>
        <taxon>Bacillales</taxon>
        <taxon>Thermoactinomycetaceae</taxon>
        <taxon>Thermoflavimicrobium</taxon>
    </lineage>
</organism>
<dbReference type="AlphaFoldDB" id="A0A364K7R9"/>
<name>A0A364K7R9_9BACL</name>
<sequence length="93" mass="10488">MIVGLLECEGWVISSTSLKDKRRVIKSALTRIRNQFNLAVSEVGQQDDRQRTILAVVGVGSNKQILESELRQALRLLEETDGLEIINTDLTYM</sequence>
<accession>A0A364K7R9</accession>
<dbReference type="SUPFAM" id="SSF103007">
    <property type="entry name" value="Hypothetical protein TT1725"/>
    <property type="match status" value="1"/>
</dbReference>
<dbReference type="Pfam" id="PF04456">
    <property type="entry name" value="DUF503"/>
    <property type="match status" value="1"/>
</dbReference>
<gene>
    <name evidence="1" type="ORF">DL897_04880</name>
</gene>
<protein>
    <submittedName>
        <fullName evidence="1">DUF503 domain-containing protein</fullName>
    </submittedName>
</protein>
<dbReference type="Proteomes" id="UP000251213">
    <property type="component" value="Unassembled WGS sequence"/>
</dbReference>
<dbReference type="InterPro" id="IPR007546">
    <property type="entry name" value="DUF503"/>
</dbReference>
<proteinExistence type="predicted"/>
<reference evidence="1 2" key="2">
    <citation type="submission" date="2018-06" db="EMBL/GenBank/DDBJ databases">
        <authorList>
            <person name="Zhirakovskaya E."/>
        </authorList>
    </citation>
    <scope>NUCLEOTIDE SEQUENCE [LARGE SCALE GENOMIC DNA]</scope>
    <source>
        <strain evidence="1 2">FBKL4.011</strain>
    </source>
</reference>